<dbReference type="GO" id="GO:0010992">
    <property type="term" value="P:ubiquitin recycling"/>
    <property type="evidence" value="ECO:0007669"/>
    <property type="project" value="TreeGrafter"/>
</dbReference>
<dbReference type="InterPro" id="IPR015155">
    <property type="entry name" value="PFU"/>
</dbReference>
<dbReference type="Pfam" id="PF00400">
    <property type="entry name" value="WD40"/>
    <property type="match status" value="7"/>
</dbReference>
<organism evidence="9 10">
    <name type="scientific">Rhizopus stolonifer</name>
    <name type="common">Rhizopus nigricans</name>
    <dbReference type="NCBI Taxonomy" id="4846"/>
    <lineage>
        <taxon>Eukaryota</taxon>
        <taxon>Fungi</taxon>
        <taxon>Fungi incertae sedis</taxon>
        <taxon>Mucoromycota</taxon>
        <taxon>Mucoromycotina</taxon>
        <taxon>Mucoromycetes</taxon>
        <taxon>Mucorales</taxon>
        <taxon>Mucorineae</taxon>
        <taxon>Rhizopodaceae</taxon>
        <taxon>Rhizopus</taxon>
    </lineage>
</organism>
<comment type="caution">
    <text evidence="9">The sequence shown here is derived from an EMBL/GenBank/DDBJ whole genome shotgun (WGS) entry which is preliminary data.</text>
</comment>
<dbReference type="InterPro" id="IPR036322">
    <property type="entry name" value="WD40_repeat_dom_sf"/>
</dbReference>
<comment type="subcellular location">
    <subcellularLocation>
        <location evidence="1">Cytoplasm</location>
    </subcellularLocation>
</comment>
<evidence type="ECO:0008006" key="11">
    <source>
        <dbReference type="Google" id="ProtNLM"/>
    </source>
</evidence>
<feature type="repeat" description="WD" evidence="5">
    <location>
        <begin position="104"/>
        <end position="135"/>
    </location>
</feature>
<dbReference type="InterPro" id="IPR001680">
    <property type="entry name" value="WD40_rpt"/>
</dbReference>
<dbReference type="FunFam" id="2.130.10.10:FF:000236">
    <property type="entry name" value="Polyubiquitin binding protein (Doa1/Ufd3)"/>
    <property type="match status" value="1"/>
</dbReference>
<dbReference type="Pfam" id="PF08324">
    <property type="entry name" value="PUL"/>
    <property type="match status" value="1"/>
</dbReference>
<dbReference type="PROSITE" id="PS51394">
    <property type="entry name" value="PFU"/>
    <property type="match status" value="1"/>
</dbReference>
<dbReference type="PROSITE" id="PS50082">
    <property type="entry name" value="WD_REPEATS_2"/>
    <property type="match status" value="5"/>
</dbReference>
<dbReference type="STRING" id="4846.A0A367KK56"/>
<feature type="compositionally biased region" description="Low complexity" evidence="6">
    <location>
        <begin position="514"/>
        <end position="525"/>
    </location>
</feature>
<dbReference type="InterPro" id="IPR015943">
    <property type="entry name" value="WD40/YVTN_repeat-like_dom_sf"/>
</dbReference>
<evidence type="ECO:0000256" key="6">
    <source>
        <dbReference type="SAM" id="MobiDB-lite"/>
    </source>
</evidence>
<protein>
    <recommendedName>
        <fullName evidence="11">Phospholipase A-2-activating protein</fullName>
    </recommendedName>
</protein>
<feature type="domain" description="PFU" evidence="7">
    <location>
        <begin position="358"/>
        <end position="453"/>
    </location>
</feature>
<feature type="repeat" description="WD" evidence="5">
    <location>
        <begin position="12"/>
        <end position="52"/>
    </location>
</feature>
<dbReference type="CDD" id="cd00200">
    <property type="entry name" value="WD40"/>
    <property type="match status" value="1"/>
</dbReference>
<evidence type="ECO:0000256" key="1">
    <source>
        <dbReference type="ARBA" id="ARBA00004496"/>
    </source>
</evidence>
<dbReference type="InterPro" id="IPR038122">
    <property type="entry name" value="PFU_sf"/>
</dbReference>
<evidence type="ECO:0000256" key="5">
    <source>
        <dbReference type="PROSITE-ProRule" id="PRU00221"/>
    </source>
</evidence>
<dbReference type="AlphaFoldDB" id="A0A367KK56"/>
<evidence type="ECO:0000313" key="10">
    <source>
        <dbReference type="Proteomes" id="UP000253551"/>
    </source>
</evidence>
<feature type="compositionally biased region" description="Polar residues" evidence="6">
    <location>
        <begin position="456"/>
        <end position="502"/>
    </location>
</feature>
<name>A0A367KK56_RHIST</name>
<evidence type="ECO:0000259" key="7">
    <source>
        <dbReference type="PROSITE" id="PS51394"/>
    </source>
</evidence>
<feature type="repeat" description="WD" evidence="5">
    <location>
        <begin position="182"/>
        <end position="215"/>
    </location>
</feature>
<dbReference type="PANTHER" id="PTHR19849">
    <property type="entry name" value="PHOSPHOLIPASE A-2-ACTIVATING PROTEIN"/>
    <property type="match status" value="1"/>
</dbReference>
<evidence type="ECO:0000256" key="4">
    <source>
        <dbReference type="ARBA" id="ARBA00022737"/>
    </source>
</evidence>
<dbReference type="OrthoDB" id="10265988at2759"/>
<keyword evidence="10" id="KW-1185">Reference proteome</keyword>
<dbReference type="GO" id="GO:0043161">
    <property type="term" value="P:proteasome-mediated ubiquitin-dependent protein catabolic process"/>
    <property type="evidence" value="ECO:0007669"/>
    <property type="project" value="TreeGrafter"/>
</dbReference>
<dbReference type="GO" id="GO:0043130">
    <property type="term" value="F:ubiquitin binding"/>
    <property type="evidence" value="ECO:0007669"/>
    <property type="project" value="TreeGrafter"/>
</dbReference>
<feature type="repeat" description="WD" evidence="5">
    <location>
        <begin position="222"/>
        <end position="253"/>
    </location>
</feature>
<feature type="region of interest" description="Disordered" evidence="6">
    <location>
        <begin position="456"/>
        <end position="530"/>
    </location>
</feature>
<feature type="repeat" description="WD" evidence="5">
    <location>
        <begin position="143"/>
        <end position="173"/>
    </location>
</feature>
<dbReference type="GO" id="GO:0005737">
    <property type="term" value="C:cytoplasm"/>
    <property type="evidence" value="ECO:0007669"/>
    <property type="project" value="UniProtKB-SubCell"/>
</dbReference>
<dbReference type="Gene3D" id="2.130.10.10">
    <property type="entry name" value="YVTN repeat-like/Quinoprotein amine dehydrogenase"/>
    <property type="match status" value="1"/>
</dbReference>
<keyword evidence="4" id="KW-0677">Repeat</keyword>
<evidence type="ECO:0000259" key="8">
    <source>
        <dbReference type="PROSITE" id="PS51396"/>
    </source>
</evidence>
<dbReference type="InterPro" id="IPR011989">
    <property type="entry name" value="ARM-like"/>
</dbReference>
<dbReference type="Proteomes" id="UP000253551">
    <property type="component" value="Unassembled WGS sequence"/>
</dbReference>
<proteinExistence type="predicted"/>
<dbReference type="SUPFAM" id="SSF50978">
    <property type="entry name" value="WD40 repeat-like"/>
    <property type="match status" value="1"/>
</dbReference>
<dbReference type="InterPro" id="IPR013535">
    <property type="entry name" value="PUL_dom"/>
</dbReference>
<dbReference type="Pfam" id="PF09070">
    <property type="entry name" value="PFU"/>
    <property type="match status" value="1"/>
</dbReference>
<sequence length="799" mass="87522">MPLSSYKLETTLSAHSQDVKAVAAVSNDIVVSASRDKTVRSWTRTSANTFSPQNVYLGHDHFVNALTILQPNPSFPNGLIVSSGSDKFINVYDPSHPQEPRYTLVGHTENVSTLTTTPSGYIVSGSWDNKAIVWKEFQQAYVLEGHTAAVWAILAIDDSLILTASADKSIRLWRDGNLIHVYQGHTEAVRGLAVVPGIGFVSCSNDGTLRVWTLKGECIQQLYGHTSFVYSVSVLSTGEFVSSGEDRTVRIWKDGQCIQTLQQPCISVWTVDVLPNDDIVVGGSDAAVRIYTRDEERVASAEALKEFDELLASQAIPSNQIGDINKDKLPGPEALQAPGNKEGQVIMVNMGATVEAHQWSAQAQSWQKIGEVVGGNNRSKQTYEGKEYDYVFDIDVGAGPNGNLKLPYNVTENPYDTAQKFLIKHDLSQSFLDQVADFIMKNAEGVNLSSNYQDPFTGGSRYTPQTNQPALGGNNNLDPFTGSGSYRPSAYNTPPSATTNSYIDPFTGSGSYRPATSTANTTPTPQQGPKLLPVRGYLTLKQTSPDAVLTKIRSLNSEFQDDSKLTETELNSLSSIVSFLKAPTAEFDNADGLSVVIKMASQWPIDKRFPSLDLIRLIALYAPIKLSELTPQKSAVQFLQQVGGLMPDQKTSETNAMLAYRGLANLFQQEQGRSFLWQERQIISNVMSVDVSGNYKSKNARLAQSTLAVNFAILLSNKQEGETELGFTGTLVELLKDEQDDENVYRFLMALGTLISQSSACKEVGNIMDVKAQIRRIQSEKSGQERMQKATAEIIQLLA</sequence>
<reference evidence="9 10" key="1">
    <citation type="journal article" date="2018" name="G3 (Bethesda)">
        <title>Phylogenetic and Phylogenomic Definition of Rhizopus Species.</title>
        <authorList>
            <person name="Gryganskyi A.P."/>
            <person name="Golan J."/>
            <person name="Dolatabadi S."/>
            <person name="Mondo S."/>
            <person name="Robb S."/>
            <person name="Idnurm A."/>
            <person name="Muszewska A."/>
            <person name="Steczkiewicz K."/>
            <person name="Masonjones S."/>
            <person name="Liao H.L."/>
            <person name="Gajdeczka M.T."/>
            <person name="Anike F."/>
            <person name="Vuek A."/>
            <person name="Anishchenko I.M."/>
            <person name="Voigt K."/>
            <person name="de Hoog G.S."/>
            <person name="Smith M.E."/>
            <person name="Heitman J."/>
            <person name="Vilgalys R."/>
            <person name="Stajich J.E."/>
        </authorList>
    </citation>
    <scope>NUCLEOTIDE SEQUENCE [LARGE SCALE GENOMIC DNA]</scope>
    <source>
        <strain evidence="9 10">LSU 92-RS-03</strain>
    </source>
</reference>
<feature type="domain" description="PUL" evidence="8">
    <location>
        <begin position="530"/>
        <end position="797"/>
    </location>
</feature>
<dbReference type="PANTHER" id="PTHR19849:SF0">
    <property type="entry name" value="PHOSPHOLIPASE A-2-ACTIVATING PROTEIN"/>
    <property type="match status" value="1"/>
</dbReference>
<evidence type="ECO:0000256" key="2">
    <source>
        <dbReference type="ARBA" id="ARBA00022490"/>
    </source>
</evidence>
<dbReference type="SMART" id="SM00320">
    <property type="entry name" value="WD40"/>
    <property type="match status" value="7"/>
</dbReference>
<dbReference type="GO" id="GO:0005634">
    <property type="term" value="C:nucleus"/>
    <property type="evidence" value="ECO:0007669"/>
    <property type="project" value="TreeGrafter"/>
</dbReference>
<gene>
    <name evidence="9" type="ORF">CU098_008691</name>
</gene>
<dbReference type="PROSITE" id="PS50294">
    <property type="entry name" value="WD_REPEATS_REGION"/>
    <property type="match status" value="3"/>
</dbReference>
<dbReference type="Gene3D" id="3.10.20.870">
    <property type="entry name" value="PFU (PLAA family ubiquitin binding), C-terminal domain"/>
    <property type="match status" value="1"/>
</dbReference>
<accession>A0A367KK56</accession>
<keyword evidence="2" id="KW-0963">Cytoplasm</keyword>
<evidence type="ECO:0000256" key="3">
    <source>
        <dbReference type="ARBA" id="ARBA00022574"/>
    </source>
</evidence>
<evidence type="ECO:0000313" key="9">
    <source>
        <dbReference type="EMBL" id="RCI02530.1"/>
    </source>
</evidence>
<dbReference type="Gene3D" id="1.25.10.10">
    <property type="entry name" value="Leucine-rich Repeat Variant"/>
    <property type="match status" value="1"/>
</dbReference>
<dbReference type="EMBL" id="PJQM01001357">
    <property type="protein sequence ID" value="RCI02530.1"/>
    <property type="molecule type" value="Genomic_DNA"/>
</dbReference>
<keyword evidence="3 5" id="KW-0853">WD repeat</keyword>
<dbReference type="PROSITE" id="PS51396">
    <property type="entry name" value="PUL"/>
    <property type="match status" value="1"/>
</dbReference>